<evidence type="ECO:0000256" key="1">
    <source>
        <dbReference type="SAM" id="Phobius"/>
    </source>
</evidence>
<dbReference type="EMBL" id="MN740255">
    <property type="protein sequence ID" value="QHT96309.1"/>
    <property type="molecule type" value="Genomic_DNA"/>
</dbReference>
<protein>
    <recommendedName>
        <fullName evidence="3">TLC domain-containing protein</fullName>
    </recommendedName>
</protein>
<evidence type="ECO:0008006" key="3">
    <source>
        <dbReference type="Google" id="ProtNLM"/>
    </source>
</evidence>
<name>A0A6C0IUG1_9ZZZZ</name>
<keyword evidence="1" id="KW-1133">Transmembrane helix</keyword>
<feature type="transmembrane region" description="Helical" evidence="1">
    <location>
        <begin position="165"/>
        <end position="182"/>
    </location>
</feature>
<sequence length="224" mass="26935">MNSSNYYIKLVVLFIFWKIIKRHPKFKDYKKETVFSMYRSLMCLFFMLYSLENLICNFTDLLNCPTKERDCYQNITEWFIVYLIMDIVKMILEKNTRVDLYLHHIWCLISVVLGKYYNNAGAIFNLVLINEAISVVSGADSMAMEDNNMKESYYYKLYRRNIIRYLRLPIWILGLLIVLRHTDKINSSVWWNSVLSSFVMIGLDHYWEKKCNKVVDKYNDKPKI</sequence>
<dbReference type="AlphaFoldDB" id="A0A6C0IUG1"/>
<accession>A0A6C0IUG1</accession>
<evidence type="ECO:0000313" key="2">
    <source>
        <dbReference type="EMBL" id="QHT96309.1"/>
    </source>
</evidence>
<keyword evidence="1" id="KW-0472">Membrane</keyword>
<keyword evidence="1" id="KW-0812">Transmembrane</keyword>
<proteinExistence type="predicted"/>
<reference evidence="2" key="1">
    <citation type="journal article" date="2020" name="Nature">
        <title>Giant virus diversity and host interactions through global metagenomics.</title>
        <authorList>
            <person name="Schulz F."/>
            <person name="Roux S."/>
            <person name="Paez-Espino D."/>
            <person name="Jungbluth S."/>
            <person name="Walsh D.A."/>
            <person name="Denef V.J."/>
            <person name="McMahon K.D."/>
            <person name="Konstantinidis K.T."/>
            <person name="Eloe-Fadrosh E.A."/>
            <person name="Kyrpides N.C."/>
            <person name="Woyke T."/>
        </authorList>
    </citation>
    <scope>NUCLEOTIDE SEQUENCE</scope>
    <source>
        <strain evidence="2">GVMAG-M-3300024302-11</strain>
    </source>
</reference>
<feature type="transmembrane region" description="Helical" evidence="1">
    <location>
        <begin position="188"/>
        <end position="207"/>
    </location>
</feature>
<organism evidence="2">
    <name type="scientific">viral metagenome</name>
    <dbReference type="NCBI Taxonomy" id="1070528"/>
    <lineage>
        <taxon>unclassified sequences</taxon>
        <taxon>metagenomes</taxon>
        <taxon>organismal metagenomes</taxon>
    </lineage>
</organism>